<comment type="caution">
    <text evidence="2">The sequence shown here is derived from an EMBL/GenBank/DDBJ whole genome shotgun (WGS) entry which is preliminary data.</text>
</comment>
<evidence type="ECO:0000313" key="2">
    <source>
        <dbReference type="EMBL" id="MCQ8103110.1"/>
    </source>
</evidence>
<evidence type="ECO:0000313" key="3">
    <source>
        <dbReference type="Proteomes" id="UP001524499"/>
    </source>
</evidence>
<feature type="domain" description="Glycosyltransferase subfamily 4-like N-terminal" evidence="1">
    <location>
        <begin position="27"/>
        <end position="205"/>
    </location>
</feature>
<gene>
    <name evidence="2" type="ORF">NP590_03230</name>
</gene>
<proteinExistence type="predicted"/>
<dbReference type="Gene3D" id="3.40.50.2000">
    <property type="entry name" value="Glycogen Phosphorylase B"/>
    <property type="match status" value="1"/>
</dbReference>
<accession>A0ABT1TCG7</accession>
<protein>
    <submittedName>
        <fullName evidence="2">Glycosyltransferase</fullName>
        <ecNumber evidence="2">2.4.-.-</ecNumber>
    </submittedName>
</protein>
<dbReference type="EMBL" id="JANIBJ010000004">
    <property type="protein sequence ID" value="MCQ8103110.1"/>
    <property type="molecule type" value="Genomic_DNA"/>
</dbReference>
<name>A0ABT1TCG7_9GAMM</name>
<keyword evidence="2" id="KW-0328">Glycosyltransferase</keyword>
<dbReference type="Pfam" id="PF13579">
    <property type="entry name" value="Glyco_trans_4_4"/>
    <property type="match status" value="1"/>
</dbReference>
<sequence>MKNVLMIAYHFPPVRVSSGIQRTLKFTTYLLEHGWCAQVLTVDPRAYEKCSSDQLQEVPQQVTVKRAFALDTARHLSFKGRYSRWMALPDRWISWCLGGFFSGLMLIRRNKPRVIWSTYPIATAHLLGFLLHRATGIPWIADFRDSMTENDYPDDPLQRRVYRWIERQTINHCSRAVFTTPGAIRMYKQRYPDIADERWVLIPNGFDEENFVNAERSQAFKDVLLSKPNKIVLLHSGVIYPSERDPSHFFFALAELKQFNQIKADQLRIILRATGHDALLQRMIDECDLKDIVFLEPGIAYEMALAEMLAVDGLLIFQASNCNHQVPAKIYEYLRAGKPILALTDPVGDTAGVLFEAGLNEVVALDDKESIKKIFVRFIDGIQQKSVKLASKQTIEMHSRRYGANVLADALNSIIS</sequence>
<dbReference type="SUPFAM" id="SSF53756">
    <property type="entry name" value="UDP-Glycosyltransferase/glycogen phosphorylase"/>
    <property type="match status" value="1"/>
</dbReference>
<organism evidence="2 3">
    <name type="scientific">Methylomonas subterranea</name>
    <dbReference type="NCBI Taxonomy" id="2952225"/>
    <lineage>
        <taxon>Bacteria</taxon>
        <taxon>Pseudomonadati</taxon>
        <taxon>Pseudomonadota</taxon>
        <taxon>Gammaproteobacteria</taxon>
        <taxon>Methylococcales</taxon>
        <taxon>Methylococcaceae</taxon>
        <taxon>Methylomonas</taxon>
    </lineage>
</organism>
<keyword evidence="3" id="KW-1185">Reference proteome</keyword>
<reference evidence="2 3" key="1">
    <citation type="submission" date="2022-07" db="EMBL/GenBank/DDBJ databases">
        <title>Methylomonas rivi sp. nov., Methylomonas rosea sp. nov., Methylomonas aureus sp. nov. and Methylomonas subterranea sp. nov., four novel methanotrophs isolated from a freshwater creek and the deep terrestrial subsurface.</title>
        <authorList>
            <person name="Abin C."/>
            <person name="Sankaranarayanan K."/>
            <person name="Garner C."/>
            <person name="Sindelar R."/>
            <person name="Kotary K."/>
            <person name="Garner R."/>
            <person name="Barclay S."/>
            <person name="Lawson P."/>
            <person name="Krumholz L."/>
        </authorList>
    </citation>
    <scope>NUCLEOTIDE SEQUENCE [LARGE SCALE GENOMIC DNA]</scope>
    <source>
        <strain evidence="2 3">SURF-2</strain>
    </source>
</reference>
<dbReference type="Proteomes" id="UP001524499">
    <property type="component" value="Unassembled WGS sequence"/>
</dbReference>
<dbReference type="InterPro" id="IPR028098">
    <property type="entry name" value="Glyco_trans_4-like_N"/>
</dbReference>
<keyword evidence="2" id="KW-0808">Transferase</keyword>
<dbReference type="RefSeq" id="WP_256600779.1">
    <property type="nucleotide sequence ID" value="NZ_JANIBJ010000004.1"/>
</dbReference>
<dbReference type="EC" id="2.4.-.-" evidence="2"/>
<dbReference type="GO" id="GO:0016757">
    <property type="term" value="F:glycosyltransferase activity"/>
    <property type="evidence" value="ECO:0007669"/>
    <property type="project" value="UniProtKB-KW"/>
</dbReference>
<evidence type="ECO:0000259" key="1">
    <source>
        <dbReference type="Pfam" id="PF13579"/>
    </source>
</evidence>